<dbReference type="Proteomes" id="UP001154282">
    <property type="component" value="Unassembled WGS sequence"/>
</dbReference>
<keyword evidence="5 11" id="KW-0812">Transmembrane</keyword>
<dbReference type="CDD" id="cd19952">
    <property type="entry name" value="GT29"/>
    <property type="match status" value="1"/>
</dbReference>
<evidence type="ECO:0000256" key="1">
    <source>
        <dbReference type="ARBA" id="ARBA00004323"/>
    </source>
</evidence>
<sequence length="497" mass="55310">MKRLNHGCTTIYHAKDDSGLMSDPNKSSGGKALITILVQPSRLLRQMRILQIGFLVALASGLSAILIYINGVTNFVGIQRLSSEEVEALQSLQASFKKCVSTSFVATCYMMQSANGLGLQAFSGNDYCMVTINFPSNTDSKWKDPKTGAPEGLSFEFDLCEAVATWEQVRNSTTILTKDFIDALPNGWEDYAWRRINKGIQLNRCQNKTLCMEKLRLVLPETPPYVPKEFGRCAVIGNSGDLLKTRFGKEIDGYDVVIRENGAPIQNYTEYVGRKSTFRLLNRGSAKALDKVAELDESRKEVLIVKTTIHDIMNQMIKEVPIRNAVYLMLGASFGSAAKGTGLKALEFALSMCESVDMYGFTVDPGYKEWTRYFSESRKGHTPLHGRAYYQMMECLGLIKIHSPMRADPNRVLKWVPSQSTIIAARTASEKLLRRVGAGSIDPLRACEIKKQVRRRPSAVPSPRKAAIDHQKFVKGTTLYPLEHNPGHGMLCTVPMG</sequence>
<dbReference type="PANTHER" id="PTHR47379:SF3">
    <property type="entry name" value="SIALYLTRANSFERASE-LIKE PROTEIN 2"/>
    <property type="match status" value="1"/>
</dbReference>
<evidence type="ECO:0000256" key="7">
    <source>
        <dbReference type="ARBA" id="ARBA00022989"/>
    </source>
</evidence>
<dbReference type="GO" id="GO:0000139">
    <property type="term" value="C:Golgi membrane"/>
    <property type="evidence" value="ECO:0007669"/>
    <property type="project" value="UniProtKB-SubCell"/>
</dbReference>
<dbReference type="FunFam" id="3.90.1480.20:FF:000019">
    <property type="entry name" value="Glycosyl transferase family 29 protein"/>
    <property type="match status" value="1"/>
</dbReference>
<evidence type="ECO:0000256" key="2">
    <source>
        <dbReference type="ARBA" id="ARBA00006003"/>
    </source>
</evidence>
<evidence type="ECO:0000256" key="3">
    <source>
        <dbReference type="ARBA" id="ARBA00022676"/>
    </source>
</evidence>
<dbReference type="GO" id="GO:0008373">
    <property type="term" value="F:sialyltransferase activity"/>
    <property type="evidence" value="ECO:0007669"/>
    <property type="project" value="InterPro"/>
</dbReference>
<evidence type="ECO:0000256" key="11">
    <source>
        <dbReference type="SAM" id="Phobius"/>
    </source>
</evidence>
<evidence type="ECO:0000256" key="10">
    <source>
        <dbReference type="ARBA" id="ARBA00023180"/>
    </source>
</evidence>
<keyword evidence="7 11" id="KW-1133">Transmembrane helix</keyword>
<comment type="caution">
    <text evidence="12">The sequence shown here is derived from an EMBL/GenBank/DDBJ whole genome shotgun (WGS) entry which is preliminary data.</text>
</comment>
<reference evidence="12" key="1">
    <citation type="submission" date="2022-08" db="EMBL/GenBank/DDBJ databases">
        <authorList>
            <person name="Gutierrez-Valencia J."/>
        </authorList>
    </citation>
    <scope>NUCLEOTIDE SEQUENCE</scope>
</reference>
<dbReference type="EMBL" id="CAMGYJ010000007">
    <property type="protein sequence ID" value="CAI0446720.1"/>
    <property type="molecule type" value="Genomic_DNA"/>
</dbReference>
<accession>A0AAV0MKF0</accession>
<comment type="subcellular location">
    <subcellularLocation>
        <location evidence="1">Golgi apparatus membrane</location>
        <topology evidence="1">Single-pass type II membrane protein</topology>
    </subcellularLocation>
</comment>
<evidence type="ECO:0000256" key="4">
    <source>
        <dbReference type="ARBA" id="ARBA00022679"/>
    </source>
</evidence>
<evidence type="ECO:0000256" key="8">
    <source>
        <dbReference type="ARBA" id="ARBA00023034"/>
    </source>
</evidence>
<keyword evidence="3" id="KW-0328">Glycosyltransferase</keyword>
<evidence type="ECO:0000256" key="6">
    <source>
        <dbReference type="ARBA" id="ARBA00022968"/>
    </source>
</evidence>
<feature type="transmembrane region" description="Helical" evidence="11">
    <location>
        <begin position="49"/>
        <end position="69"/>
    </location>
</feature>
<evidence type="ECO:0000256" key="9">
    <source>
        <dbReference type="ARBA" id="ARBA00023136"/>
    </source>
</evidence>
<keyword evidence="4" id="KW-0808">Transferase</keyword>
<proteinExistence type="inferred from homology"/>
<evidence type="ECO:0008006" key="14">
    <source>
        <dbReference type="Google" id="ProtNLM"/>
    </source>
</evidence>
<dbReference type="PANTHER" id="PTHR47379">
    <property type="entry name" value="SIALYLTRANSFERASE-LIKE PROTEIN 2"/>
    <property type="match status" value="1"/>
</dbReference>
<comment type="similarity">
    <text evidence="2">Belongs to the glycosyltransferase 29 family.</text>
</comment>
<keyword evidence="6" id="KW-0735">Signal-anchor</keyword>
<keyword evidence="9 11" id="KW-0472">Membrane</keyword>
<dbReference type="GO" id="GO:0009860">
    <property type="term" value="P:pollen tube growth"/>
    <property type="evidence" value="ECO:0007669"/>
    <property type="project" value="UniProtKB-ARBA"/>
</dbReference>
<dbReference type="GO" id="GO:0009846">
    <property type="term" value="P:pollen germination"/>
    <property type="evidence" value="ECO:0007669"/>
    <property type="project" value="UniProtKB-ARBA"/>
</dbReference>
<evidence type="ECO:0000256" key="5">
    <source>
        <dbReference type="ARBA" id="ARBA00022692"/>
    </source>
</evidence>
<gene>
    <name evidence="12" type="ORF">LITE_LOCUS29125</name>
</gene>
<dbReference type="Pfam" id="PF00777">
    <property type="entry name" value="Glyco_transf_29"/>
    <property type="match status" value="1"/>
</dbReference>
<name>A0AAV0MKF0_9ROSI</name>
<keyword evidence="10" id="KW-0325">Glycoprotein</keyword>
<dbReference type="AlphaFoldDB" id="A0AAV0MKF0"/>
<dbReference type="Gene3D" id="3.90.1480.20">
    <property type="entry name" value="Glycosyl transferase family 29"/>
    <property type="match status" value="1"/>
</dbReference>
<evidence type="ECO:0000313" key="12">
    <source>
        <dbReference type="EMBL" id="CAI0446720.1"/>
    </source>
</evidence>
<dbReference type="InterPro" id="IPR001675">
    <property type="entry name" value="Glyco_trans_29"/>
</dbReference>
<keyword evidence="13" id="KW-1185">Reference proteome</keyword>
<keyword evidence="8" id="KW-0333">Golgi apparatus</keyword>
<protein>
    <recommendedName>
        <fullName evidence="14">Sialyltransferase-like protein 2</fullName>
    </recommendedName>
</protein>
<evidence type="ECO:0000313" key="13">
    <source>
        <dbReference type="Proteomes" id="UP001154282"/>
    </source>
</evidence>
<dbReference type="InterPro" id="IPR038578">
    <property type="entry name" value="GT29-like_sf"/>
</dbReference>
<organism evidence="12 13">
    <name type="scientific">Linum tenue</name>
    <dbReference type="NCBI Taxonomy" id="586396"/>
    <lineage>
        <taxon>Eukaryota</taxon>
        <taxon>Viridiplantae</taxon>
        <taxon>Streptophyta</taxon>
        <taxon>Embryophyta</taxon>
        <taxon>Tracheophyta</taxon>
        <taxon>Spermatophyta</taxon>
        <taxon>Magnoliopsida</taxon>
        <taxon>eudicotyledons</taxon>
        <taxon>Gunneridae</taxon>
        <taxon>Pentapetalae</taxon>
        <taxon>rosids</taxon>
        <taxon>fabids</taxon>
        <taxon>Malpighiales</taxon>
        <taxon>Linaceae</taxon>
        <taxon>Linum</taxon>
    </lineage>
</organism>